<evidence type="ECO:0000313" key="9">
    <source>
        <dbReference type="EMBL" id="SDO46954.1"/>
    </source>
</evidence>
<keyword evidence="2 7" id="KW-0813">Transport</keyword>
<dbReference type="PANTHER" id="PTHR43227">
    <property type="entry name" value="BLL4140 PROTEIN"/>
    <property type="match status" value="1"/>
</dbReference>
<comment type="similarity">
    <text evidence="7">Belongs to the binding-protein-dependent transport system permease family.</text>
</comment>
<feature type="transmembrane region" description="Helical" evidence="7">
    <location>
        <begin position="188"/>
        <end position="208"/>
    </location>
</feature>
<reference evidence="9 10" key="1">
    <citation type="submission" date="2016-10" db="EMBL/GenBank/DDBJ databases">
        <authorList>
            <person name="de Groot N.N."/>
        </authorList>
    </citation>
    <scope>NUCLEOTIDE SEQUENCE [LARGE SCALE GENOMIC DNA]</scope>
    <source>
        <strain evidence="10">P4-7,KCTC 19426,CECT 7604</strain>
    </source>
</reference>
<dbReference type="GO" id="GO:0055085">
    <property type="term" value="P:transmembrane transport"/>
    <property type="evidence" value="ECO:0007669"/>
    <property type="project" value="InterPro"/>
</dbReference>
<proteinExistence type="inferred from homology"/>
<dbReference type="SUPFAM" id="SSF161098">
    <property type="entry name" value="MetI-like"/>
    <property type="match status" value="1"/>
</dbReference>
<evidence type="ECO:0000256" key="6">
    <source>
        <dbReference type="ARBA" id="ARBA00023136"/>
    </source>
</evidence>
<evidence type="ECO:0000256" key="1">
    <source>
        <dbReference type="ARBA" id="ARBA00004651"/>
    </source>
</evidence>
<feature type="transmembrane region" description="Helical" evidence="7">
    <location>
        <begin position="289"/>
        <end position="311"/>
    </location>
</feature>
<dbReference type="EMBL" id="LT629710">
    <property type="protein sequence ID" value="SDO46954.1"/>
    <property type="molecule type" value="Genomic_DNA"/>
</dbReference>
<dbReference type="Gene3D" id="1.10.3720.10">
    <property type="entry name" value="MetI-like"/>
    <property type="match status" value="1"/>
</dbReference>
<feature type="transmembrane region" description="Helical" evidence="7">
    <location>
        <begin position="151"/>
        <end position="176"/>
    </location>
</feature>
<gene>
    <name evidence="9" type="ORF">SAMN04515671_1036</name>
</gene>
<dbReference type="InterPro" id="IPR050809">
    <property type="entry name" value="UgpAE/MalFG_permease"/>
</dbReference>
<dbReference type="Proteomes" id="UP000198741">
    <property type="component" value="Chromosome I"/>
</dbReference>
<dbReference type="PANTHER" id="PTHR43227:SF8">
    <property type="entry name" value="DIACETYLCHITOBIOSE UPTAKE SYSTEM PERMEASE PROTEIN DASB"/>
    <property type="match status" value="1"/>
</dbReference>
<evidence type="ECO:0000256" key="4">
    <source>
        <dbReference type="ARBA" id="ARBA00022692"/>
    </source>
</evidence>
<evidence type="ECO:0000256" key="5">
    <source>
        <dbReference type="ARBA" id="ARBA00022989"/>
    </source>
</evidence>
<comment type="subcellular location">
    <subcellularLocation>
        <location evidence="1 7">Cell membrane</location>
        <topology evidence="1 7">Multi-pass membrane protein</topology>
    </subcellularLocation>
</comment>
<evidence type="ECO:0000256" key="7">
    <source>
        <dbReference type="RuleBase" id="RU363032"/>
    </source>
</evidence>
<keyword evidence="10" id="KW-1185">Reference proteome</keyword>
<keyword evidence="4 7" id="KW-0812">Transmembrane</keyword>
<dbReference type="CDD" id="cd06261">
    <property type="entry name" value="TM_PBP2"/>
    <property type="match status" value="1"/>
</dbReference>
<dbReference type="PROSITE" id="PS50928">
    <property type="entry name" value="ABC_TM1"/>
    <property type="match status" value="1"/>
</dbReference>
<feature type="transmembrane region" description="Helical" evidence="7">
    <location>
        <begin position="7"/>
        <end position="25"/>
    </location>
</feature>
<protein>
    <submittedName>
        <fullName evidence="9">Alpha-glucoside transport system permease protein</fullName>
    </submittedName>
</protein>
<dbReference type="AlphaFoldDB" id="A0A1H0JTK0"/>
<feature type="domain" description="ABC transmembrane type-1" evidence="8">
    <location>
        <begin position="152"/>
        <end position="367"/>
    </location>
</feature>
<feature type="transmembrane region" description="Helical" evidence="7">
    <location>
        <begin position="247"/>
        <end position="268"/>
    </location>
</feature>
<feature type="transmembrane region" description="Helical" evidence="7">
    <location>
        <begin position="63"/>
        <end position="84"/>
    </location>
</feature>
<name>A0A1H0JTK0_9ACTN</name>
<keyword evidence="5 7" id="KW-1133">Transmembrane helix</keyword>
<dbReference type="InterPro" id="IPR000515">
    <property type="entry name" value="MetI-like"/>
</dbReference>
<dbReference type="Pfam" id="PF00528">
    <property type="entry name" value="BPD_transp_1"/>
    <property type="match status" value="1"/>
</dbReference>
<evidence type="ECO:0000259" key="8">
    <source>
        <dbReference type="PROSITE" id="PS50928"/>
    </source>
</evidence>
<sequence>MMGWLTPVVWFVVAAIIGVVVFSGATGSSSSNGKGFFYNTGQQFTHGWFASMVFHPTSAAQKVLVMILVIVLFIVVMGAILWLVDHTRVPNGTVVAGFLGPAVIALAGGLLYPAISTIIASFRKVNAAGDPAGFNGLANYTHFFNSANIPIFYNTIAWIVLVPLFATAFGLVYAMLVDRTRFEAAAKALIFLPTAISMVAAAIMWRYIYYQPSSQGNGQVGLLNAVWTAFGGSPTNWLIKWPVSTGAMIVVMIWIQAGLAMTLLSAAIKAVPDDIVEAAQIDGATGMRLFRSITIPTIRPTLVVVITTIAIGSLKTFDLVNVLGNGITKNDILASAFYSNNASNQPGLAGALAVMIFILVSPVIVFNVRQMKKADANR</sequence>
<dbReference type="STRING" id="1090615.SAMN04515671_1036"/>
<organism evidence="9 10">
    <name type="scientific">Nakamurella panacisegetis</name>
    <dbReference type="NCBI Taxonomy" id="1090615"/>
    <lineage>
        <taxon>Bacteria</taxon>
        <taxon>Bacillati</taxon>
        <taxon>Actinomycetota</taxon>
        <taxon>Actinomycetes</taxon>
        <taxon>Nakamurellales</taxon>
        <taxon>Nakamurellaceae</taxon>
        <taxon>Nakamurella</taxon>
    </lineage>
</organism>
<evidence type="ECO:0000256" key="3">
    <source>
        <dbReference type="ARBA" id="ARBA00022475"/>
    </source>
</evidence>
<feature type="transmembrane region" description="Helical" evidence="7">
    <location>
        <begin position="96"/>
        <end position="115"/>
    </location>
</feature>
<keyword evidence="3" id="KW-1003">Cell membrane</keyword>
<keyword evidence="6 7" id="KW-0472">Membrane</keyword>
<dbReference type="GO" id="GO:0005886">
    <property type="term" value="C:plasma membrane"/>
    <property type="evidence" value="ECO:0007669"/>
    <property type="project" value="UniProtKB-SubCell"/>
</dbReference>
<evidence type="ECO:0000256" key="2">
    <source>
        <dbReference type="ARBA" id="ARBA00022448"/>
    </source>
</evidence>
<feature type="transmembrane region" description="Helical" evidence="7">
    <location>
        <begin position="348"/>
        <end position="368"/>
    </location>
</feature>
<dbReference type="InterPro" id="IPR035906">
    <property type="entry name" value="MetI-like_sf"/>
</dbReference>
<evidence type="ECO:0000313" key="10">
    <source>
        <dbReference type="Proteomes" id="UP000198741"/>
    </source>
</evidence>
<accession>A0A1H0JTK0</accession>